<dbReference type="RefSeq" id="WP_249600160.1">
    <property type="nucleotide sequence ID" value="NZ_JAKHSK010000002.1"/>
</dbReference>
<dbReference type="SUPFAM" id="SSF52980">
    <property type="entry name" value="Restriction endonuclease-like"/>
    <property type="match status" value="1"/>
</dbReference>
<dbReference type="PANTHER" id="PTHR38590">
    <property type="entry name" value="BLL0828 PROTEIN"/>
    <property type="match status" value="1"/>
</dbReference>
<proteinExistence type="predicted"/>
<dbReference type="GO" id="GO:0004519">
    <property type="term" value="F:endonuclease activity"/>
    <property type="evidence" value="ECO:0007669"/>
    <property type="project" value="UniProtKB-KW"/>
</dbReference>
<keyword evidence="2" id="KW-0378">Hydrolase</keyword>
<dbReference type="Pfam" id="PF04480">
    <property type="entry name" value="DUF559"/>
    <property type="match status" value="1"/>
</dbReference>
<keyword evidence="3" id="KW-1185">Reference proteome</keyword>
<evidence type="ECO:0000313" key="2">
    <source>
        <dbReference type="EMBL" id="MCL6217177.1"/>
    </source>
</evidence>
<dbReference type="AlphaFoldDB" id="A0A9X1ZM80"/>
<evidence type="ECO:0000313" key="3">
    <source>
        <dbReference type="Proteomes" id="UP001139521"/>
    </source>
</evidence>
<dbReference type="InterPro" id="IPR047216">
    <property type="entry name" value="Endonuclease_DUF559_bact"/>
</dbReference>
<dbReference type="Proteomes" id="UP001139521">
    <property type="component" value="Unassembled WGS sequence"/>
</dbReference>
<keyword evidence="2" id="KW-0255">Endonuclease</keyword>
<dbReference type="EMBL" id="JAKHSK010000002">
    <property type="protein sequence ID" value="MCL6217177.1"/>
    <property type="molecule type" value="Genomic_DNA"/>
</dbReference>
<organism evidence="2 3">
    <name type="scientific">Zunongwangia pacifica</name>
    <dbReference type="NCBI Taxonomy" id="2911062"/>
    <lineage>
        <taxon>Bacteria</taxon>
        <taxon>Pseudomonadati</taxon>
        <taxon>Bacteroidota</taxon>
        <taxon>Flavobacteriia</taxon>
        <taxon>Flavobacteriales</taxon>
        <taxon>Flavobacteriaceae</taxon>
        <taxon>Zunongwangia</taxon>
    </lineage>
</organism>
<dbReference type="PANTHER" id="PTHR38590:SF1">
    <property type="entry name" value="BLL0828 PROTEIN"/>
    <property type="match status" value="1"/>
</dbReference>
<keyword evidence="2" id="KW-0540">Nuclease</keyword>
<sequence>MKIYYNPKLKELARQLRNNATKSEIKLWQQLKGKRMYGYDFHRQKPIDNYIVDFFCNELKLAIECDRYSHQLPEVWDKDVIKENRLNELGIAVLRFSDEMIMNDISNVIRSIENYITNFEANK</sequence>
<dbReference type="InterPro" id="IPR007569">
    <property type="entry name" value="DUF559"/>
</dbReference>
<accession>A0A9X1ZM80</accession>
<gene>
    <name evidence="2" type="ORF">L1967_02630</name>
</gene>
<dbReference type="InterPro" id="IPR011335">
    <property type="entry name" value="Restrct_endonuc-II-like"/>
</dbReference>
<dbReference type="Gene3D" id="3.40.960.10">
    <property type="entry name" value="VSR Endonuclease"/>
    <property type="match status" value="1"/>
</dbReference>
<feature type="domain" description="DUF559" evidence="1">
    <location>
        <begin position="8"/>
        <end position="115"/>
    </location>
</feature>
<dbReference type="CDD" id="cd01038">
    <property type="entry name" value="Endonuclease_DUF559"/>
    <property type="match status" value="1"/>
</dbReference>
<evidence type="ECO:0000259" key="1">
    <source>
        <dbReference type="Pfam" id="PF04480"/>
    </source>
</evidence>
<comment type="caution">
    <text evidence="2">The sequence shown here is derived from an EMBL/GenBank/DDBJ whole genome shotgun (WGS) entry which is preliminary data.</text>
</comment>
<name>A0A9X1ZM80_9FLAO</name>
<reference evidence="2" key="1">
    <citation type="submission" date="2022-01" db="EMBL/GenBank/DDBJ databases">
        <title>Genome sequencing of Zunongwangia sp. M21534 genome.</title>
        <authorList>
            <person name="Chen Y."/>
            <person name="Dong C."/>
            <person name="Shao Z."/>
        </authorList>
    </citation>
    <scope>NUCLEOTIDE SEQUENCE</scope>
    <source>
        <strain evidence="2">MCCC M21534</strain>
    </source>
</reference>
<protein>
    <submittedName>
        <fullName evidence="2">Endonuclease domain-containing protein</fullName>
    </submittedName>
</protein>